<gene>
    <name evidence="10" type="ORF">SAMN04488109_1212</name>
</gene>
<evidence type="ECO:0000313" key="11">
    <source>
        <dbReference type="Proteomes" id="UP000184212"/>
    </source>
</evidence>
<evidence type="ECO:0000256" key="7">
    <source>
        <dbReference type="ARBA" id="ARBA00025705"/>
    </source>
</evidence>
<dbReference type="CDD" id="cd11642">
    <property type="entry name" value="SUMT"/>
    <property type="match status" value="1"/>
</dbReference>
<evidence type="ECO:0000256" key="1">
    <source>
        <dbReference type="ARBA" id="ARBA00005879"/>
    </source>
</evidence>
<reference evidence="10 11" key="1">
    <citation type="submission" date="2016-11" db="EMBL/GenBank/DDBJ databases">
        <authorList>
            <person name="Jaros S."/>
            <person name="Januszkiewicz K."/>
            <person name="Wedrychowicz H."/>
        </authorList>
    </citation>
    <scope>NUCLEOTIDE SEQUENCE [LARGE SCALE GENOMIC DNA]</scope>
    <source>
        <strain evidence="10 11">DSM 24574</strain>
    </source>
</reference>
<evidence type="ECO:0000256" key="2">
    <source>
        <dbReference type="ARBA" id="ARBA00012162"/>
    </source>
</evidence>
<dbReference type="PROSITE" id="PS00840">
    <property type="entry name" value="SUMT_2"/>
    <property type="match status" value="1"/>
</dbReference>
<dbReference type="AlphaFoldDB" id="A0A1M5LH21"/>
<proteinExistence type="inferred from homology"/>
<evidence type="ECO:0000256" key="4">
    <source>
        <dbReference type="ARBA" id="ARBA00022679"/>
    </source>
</evidence>
<dbReference type="Gene3D" id="3.40.1010.10">
    <property type="entry name" value="Cobalt-precorrin-4 Transmethylase, Domain 1"/>
    <property type="match status" value="1"/>
</dbReference>
<accession>A0A1M5LH21</accession>
<dbReference type="GO" id="GO:0019354">
    <property type="term" value="P:siroheme biosynthetic process"/>
    <property type="evidence" value="ECO:0007669"/>
    <property type="project" value="InterPro"/>
</dbReference>
<keyword evidence="4 8" id="KW-0808">Transferase</keyword>
<dbReference type="Gene3D" id="3.30.950.10">
    <property type="entry name" value="Methyltransferase, Cobalt-precorrin-4 Transmethylase, Domain 2"/>
    <property type="match status" value="1"/>
</dbReference>
<dbReference type="EMBL" id="FQWQ01000001">
    <property type="protein sequence ID" value="SHG64432.1"/>
    <property type="molecule type" value="Genomic_DNA"/>
</dbReference>
<dbReference type="Proteomes" id="UP000184212">
    <property type="component" value="Unassembled WGS sequence"/>
</dbReference>
<dbReference type="NCBIfam" id="NF004790">
    <property type="entry name" value="PRK06136.1"/>
    <property type="match status" value="1"/>
</dbReference>
<dbReference type="NCBIfam" id="TIGR01469">
    <property type="entry name" value="cobA_cysG_Cterm"/>
    <property type="match status" value="1"/>
</dbReference>
<organism evidence="10 11">
    <name type="scientific">Chryseolinea serpens</name>
    <dbReference type="NCBI Taxonomy" id="947013"/>
    <lineage>
        <taxon>Bacteria</taxon>
        <taxon>Pseudomonadati</taxon>
        <taxon>Bacteroidota</taxon>
        <taxon>Cytophagia</taxon>
        <taxon>Cytophagales</taxon>
        <taxon>Fulvivirgaceae</taxon>
        <taxon>Chryseolinea</taxon>
    </lineage>
</organism>
<dbReference type="FunFam" id="3.40.1010.10:FF:000001">
    <property type="entry name" value="Siroheme synthase"/>
    <property type="match status" value="1"/>
</dbReference>
<evidence type="ECO:0000259" key="9">
    <source>
        <dbReference type="Pfam" id="PF00590"/>
    </source>
</evidence>
<dbReference type="OrthoDB" id="9815856at2"/>
<dbReference type="RefSeq" id="WP_073131952.1">
    <property type="nucleotide sequence ID" value="NZ_FQWQ01000001.1"/>
</dbReference>
<dbReference type="PANTHER" id="PTHR45790:SF3">
    <property type="entry name" value="S-ADENOSYL-L-METHIONINE-DEPENDENT UROPORPHYRINOGEN III METHYLTRANSFERASE, CHLOROPLASTIC"/>
    <property type="match status" value="1"/>
</dbReference>
<evidence type="ECO:0000256" key="6">
    <source>
        <dbReference type="ARBA" id="ARBA00023244"/>
    </source>
</evidence>
<dbReference type="InterPro" id="IPR014776">
    <property type="entry name" value="4pyrrole_Mease_sub2"/>
</dbReference>
<dbReference type="InterPro" id="IPR050161">
    <property type="entry name" value="Siro_Cobalamin_biosynth"/>
</dbReference>
<dbReference type="GO" id="GO:0032259">
    <property type="term" value="P:methylation"/>
    <property type="evidence" value="ECO:0007669"/>
    <property type="project" value="UniProtKB-KW"/>
</dbReference>
<feature type="domain" description="Tetrapyrrole methylase" evidence="9">
    <location>
        <begin position="6"/>
        <end position="210"/>
    </location>
</feature>
<name>A0A1M5LH21_9BACT</name>
<keyword evidence="3 8" id="KW-0489">Methyltransferase</keyword>
<dbReference type="SUPFAM" id="SSF53790">
    <property type="entry name" value="Tetrapyrrole methylase"/>
    <property type="match status" value="1"/>
</dbReference>
<dbReference type="InterPro" id="IPR035996">
    <property type="entry name" value="4pyrrol_Methylase_sf"/>
</dbReference>
<dbReference type="InterPro" id="IPR014777">
    <property type="entry name" value="4pyrrole_Mease_sub1"/>
</dbReference>
<dbReference type="InterPro" id="IPR003043">
    <property type="entry name" value="Uropor_MeTrfase_CS"/>
</dbReference>
<dbReference type="InterPro" id="IPR000878">
    <property type="entry name" value="4pyrrol_Mease"/>
</dbReference>
<evidence type="ECO:0000256" key="3">
    <source>
        <dbReference type="ARBA" id="ARBA00022603"/>
    </source>
</evidence>
<sequence>MVKERKVIIMGAGPGDPDLISVKGVKALKQADVILYDALVAPELLEYAAPQCKRVFVGKRKGKKEFSQDEINQLIVFYAIRHACVVRLKGGDPFVFGRGHEELAYVTRRGLRAEIIPGISSALAAPASVGIPLTKRGVNESFWVVTGTLSSGEIGHDLFLAAQSSATVVVLMGMSQLPEIAALISKERSPDEPMAIVQNATTINQKSITACASTIVAEAALQEIGTPAVIVIGKVVTERLPQVSQFVSVHAAKPLTR</sequence>
<evidence type="ECO:0000313" key="10">
    <source>
        <dbReference type="EMBL" id="SHG64432.1"/>
    </source>
</evidence>
<keyword evidence="6" id="KW-0627">Porphyrin biosynthesis</keyword>
<keyword evidence="5" id="KW-0949">S-adenosyl-L-methionine</keyword>
<protein>
    <recommendedName>
        <fullName evidence="2">uroporphyrinogen-III C-methyltransferase</fullName>
        <ecNumber evidence="2">2.1.1.107</ecNumber>
    </recommendedName>
</protein>
<dbReference type="GO" id="GO:0004851">
    <property type="term" value="F:uroporphyrin-III C-methyltransferase activity"/>
    <property type="evidence" value="ECO:0007669"/>
    <property type="project" value="UniProtKB-EC"/>
</dbReference>
<keyword evidence="11" id="KW-1185">Reference proteome</keyword>
<comment type="pathway">
    <text evidence="7">Porphyrin-containing compound metabolism; siroheme biosynthesis; precorrin-2 from uroporphyrinogen III: step 1/1.</text>
</comment>
<dbReference type="EC" id="2.1.1.107" evidence="2"/>
<dbReference type="Pfam" id="PF00590">
    <property type="entry name" value="TP_methylase"/>
    <property type="match status" value="1"/>
</dbReference>
<dbReference type="STRING" id="947013.SAMN04488109_1212"/>
<comment type="similarity">
    <text evidence="1 8">Belongs to the precorrin methyltransferase family.</text>
</comment>
<dbReference type="InterPro" id="IPR006366">
    <property type="entry name" value="CobA/CysG_C"/>
</dbReference>
<evidence type="ECO:0000256" key="8">
    <source>
        <dbReference type="RuleBase" id="RU003960"/>
    </source>
</evidence>
<evidence type="ECO:0000256" key="5">
    <source>
        <dbReference type="ARBA" id="ARBA00022691"/>
    </source>
</evidence>
<dbReference type="PANTHER" id="PTHR45790">
    <property type="entry name" value="SIROHEME SYNTHASE-RELATED"/>
    <property type="match status" value="1"/>
</dbReference>